<dbReference type="Pfam" id="PF00201">
    <property type="entry name" value="UDPGT"/>
    <property type="match status" value="1"/>
</dbReference>
<keyword evidence="4" id="KW-0808">Transferase</keyword>
<dbReference type="InterPro" id="IPR050271">
    <property type="entry name" value="UDP-glycosyltransferase"/>
</dbReference>
<dbReference type="WBParaSite" id="PSAMB.scaffold1521size57080.g13669.t1">
    <property type="protein sequence ID" value="PSAMB.scaffold1521size57080.g13669.t1"/>
    <property type="gene ID" value="PSAMB.scaffold1521size57080.g13669"/>
</dbReference>
<evidence type="ECO:0000313" key="7">
    <source>
        <dbReference type="WBParaSite" id="PSAMB.scaffold1521size57080.g13669.t1"/>
    </source>
</evidence>
<evidence type="ECO:0000256" key="3">
    <source>
        <dbReference type="ARBA" id="ARBA00022676"/>
    </source>
</evidence>
<dbReference type="PANTHER" id="PTHR48043:SF22">
    <property type="entry name" value="GLUCURONOSYLTRANSFERASE"/>
    <property type="match status" value="1"/>
</dbReference>
<protein>
    <recommendedName>
        <fullName evidence="2">glucuronosyltransferase</fullName>
        <ecNumber evidence="2">2.4.1.17</ecNumber>
    </recommendedName>
</protein>
<dbReference type="SUPFAM" id="SSF53756">
    <property type="entry name" value="UDP-Glycosyltransferase/glycogen phosphorylase"/>
    <property type="match status" value="1"/>
</dbReference>
<organism evidence="6 7">
    <name type="scientific">Plectus sambesii</name>
    <dbReference type="NCBI Taxonomy" id="2011161"/>
    <lineage>
        <taxon>Eukaryota</taxon>
        <taxon>Metazoa</taxon>
        <taxon>Ecdysozoa</taxon>
        <taxon>Nematoda</taxon>
        <taxon>Chromadorea</taxon>
        <taxon>Plectida</taxon>
        <taxon>Plectina</taxon>
        <taxon>Plectoidea</taxon>
        <taxon>Plectidae</taxon>
        <taxon>Plectus</taxon>
    </lineage>
</organism>
<dbReference type="EC" id="2.4.1.17" evidence="2"/>
<keyword evidence="6" id="KW-1185">Reference proteome</keyword>
<accession>A0A914V408</accession>
<sequence>MVATNGSRYANVMRVSVNMERTRVTNTFWMNPGPFEDSSILTKNITLKMWRMGNIMIEACEAIAENKELLHTLQKFKFQIGMLEQYDSCAFGLLQSLGIATKVWLSATAVWRMQPFALGLESPLSFVPELLAPFNDEMSFIDRLINFGVAQVTQLIYLYHSQATETEIFRRVKGRNFPNLLDLSASSHLSLINSMSVLDFPTPQSSNILYSGGFTVEKSRRRLSNARLF</sequence>
<dbReference type="AlphaFoldDB" id="A0A914V408"/>
<comment type="similarity">
    <text evidence="1">Belongs to the UDP-glycosyltransferase family.</text>
</comment>
<keyword evidence="3" id="KW-0328">Glycosyltransferase</keyword>
<name>A0A914V408_9BILA</name>
<evidence type="ECO:0000256" key="2">
    <source>
        <dbReference type="ARBA" id="ARBA00012544"/>
    </source>
</evidence>
<proteinExistence type="inferred from homology"/>
<comment type="catalytic activity">
    <reaction evidence="5">
        <text>glucuronate acceptor + UDP-alpha-D-glucuronate = acceptor beta-D-glucuronoside + UDP + H(+)</text>
        <dbReference type="Rhea" id="RHEA:21032"/>
        <dbReference type="ChEBI" id="CHEBI:15378"/>
        <dbReference type="ChEBI" id="CHEBI:58052"/>
        <dbReference type="ChEBI" id="CHEBI:58223"/>
        <dbReference type="ChEBI" id="CHEBI:132367"/>
        <dbReference type="ChEBI" id="CHEBI:132368"/>
        <dbReference type="EC" id="2.4.1.17"/>
    </reaction>
</comment>
<dbReference type="PANTHER" id="PTHR48043">
    <property type="entry name" value="EG:EG0003.4 PROTEIN-RELATED"/>
    <property type="match status" value="1"/>
</dbReference>
<dbReference type="GO" id="GO:0015020">
    <property type="term" value="F:glucuronosyltransferase activity"/>
    <property type="evidence" value="ECO:0007669"/>
    <property type="project" value="UniProtKB-EC"/>
</dbReference>
<evidence type="ECO:0000256" key="4">
    <source>
        <dbReference type="ARBA" id="ARBA00022679"/>
    </source>
</evidence>
<dbReference type="Proteomes" id="UP000887566">
    <property type="component" value="Unplaced"/>
</dbReference>
<reference evidence="7" key="1">
    <citation type="submission" date="2022-11" db="UniProtKB">
        <authorList>
            <consortium name="WormBaseParasite"/>
        </authorList>
    </citation>
    <scope>IDENTIFICATION</scope>
</reference>
<evidence type="ECO:0000313" key="6">
    <source>
        <dbReference type="Proteomes" id="UP000887566"/>
    </source>
</evidence>
<dbReference type="InterPro" id="IPR002213">
    <property type="entry name" value="UDP_glucos_trans"/>
</dbReference>
<evidence type="ECO:0000256" key="1">
    <source>
        <dbReference type="ARBA" id="ARBA00009995"/>
    </source>
</evidence>
<evidence type="ECO:0000256" key="5">
    <source>
        <dbReference type="ARBA" id="ARBA00047475"/>
    </source>
</evidence>